<dbReference type="Proteomes" id="UP000327044">
    <property type="component" value="Unassembled WGS sequence"/>
</dbReference>
<dbReference type="AlphaFoldDB" id="A0A5N4AIH0"/>
<dbReference type="SUPFAM" id="SSF52087">
    <property type="entry name" value="CRAL/TRIO domain"/>
    <property type="match status" value="1"/>
</dbReference>
<dbReference type="EMBL" id="VVIM01000006">
    <property type="protein sequence ID" value="KAB0797142.1"/>
    <property type="molecule type" value="Genomic_DNA"/>
</dbReference>
<evidence type="ECO:0000313" key="2">
    <source>
        <dbReference type="EMBL" id="KAB0797142.1"/>
    </source>
</evidence>
<dbReference type="SUPFAM" id="SSF46938">
    <property type="entry name" value="CRAL/TRIO N-terminal domain"/>
    <property type="match status" value="1"/>
</dbReference>
<dbReference type="InterPro" id="IPR036865">
    <property type="entry name" value="CRAL-TRIO_dom_sf"/>
</dbReference>
<dbReference type="PANTHER" id="PTHR10174">
    <property type="entry name" value="ALPHA-TOCOPHEROL TRANSFER PROTEIN-RELATED"/>
    <property type="match status" value="1"/>
</dbReference>
<dbReference type="FunCoup" id="A0A5N4AIH0">
    <property type="interactions" value="394"/>
</dbReference>
<gene>
    <name evidence="2" type="ORF">PPYR_08136</name>
</gene>
<evidence type="ECO:0000313" key="3">
    <source>
        <dbReference type="Proteomes" id="UP000327044"/>
    </source>
</evidence>
<protein>
    <recommendedName>
        <fullName evidence="1">CRAL-TRIO domain-containing protein</fullName>
    </recommendedName>
</protein>
<dbReference type="GO" id="GO:1902936">
    <property type="term" value="F:phosphatidylinositol bisphosphate binding"/>
    <property type="evidence" value="ECO:0007669"/>
    <property type="project" value="TreeGrafter"/>
</dbReference>
<dbReference type="CDD" id="cd00170">
    <property type="entry name" value="SEC14"/>
    <property type="match status" value="1"/>
</dbReference>
<dbReference type="InterPro" id="IPR036273">
    <property type="entry name" value="CRAL/TRIO_N_dom_sf"/>
</dbReference>
<feature type="domain" description="CRAL-TRIO" evidence="1">
    <location>
        <begin position="120"/>
        <end position="283"/>
    </location>
</feature>
<keyword evidence="3" id="KW-1185">Reference proteome</keyword>
<name>A0A5N4AIH0_PHOPY</name>
<reference evidence="2 3" key="1">
    <citation type="journal article" date="2018" name="Elife">
        <title>Firefly genomes illuminate parallel origins of bioluminescence in beetles.</title>
        <authorList>
            <person name="Fallon T.R."/>
            <person name="Lower S.E."/>
            <person name="Chang C.H."/>
            <person name="Bessho-Uehara M."/>
            <person name="Martin G.J."/>
            <person name="Bewick A.J."/>
            <person name="Behringer M."/>
            <person name="Debat H.J."/>
            <person name="Wong I."/>
            <person name="Day J.C."/>
            <person name="Suvorov A."/>
            <person name="Silva C.J."/>
            <person name="Stanger-Hall K.F."/>
            <person name="Hall D.W."/>
            <person name="Schmitz R.J."/>
            <person name="Nelson D.R."/>
            <person name="Lewis S.M."/>
            <person name="Shigenobu S."/>
            <person name="Bybee S.M."/>
            <person name="Larracuente A.M."/>
            <person name="Oba Y."/>
            <person name="Weng J.K."/>
        </authorList>
    </citation>
    <scope>NUCLEOTIDE SEQUENCE [LARGE SCALE GENOMIC DNA]</scope>
    <source>
        <strain evidence="2">1611_PpyrPB1</strain>
        <tissue evidence="2">Whole body</tissue>
    </source>
</reference>
<dbReference type="Gene3D" id="1.10.8.20">
    <property type="entry name" value="N-terminal domain of phosphatidylinositol transfer protein sec14p"/>
    <property type="match status" value="1"/>
</dbReference>
<dbReference type="PRINTS" id="PR00180">
    <property type="entry name" value="CRETINALDHBP"/>
</dbReference>
<dbReference type="Gene3D" id="1.20.5.1200">
    <property type="entry name" value="Alpha-tocopherol transfer"/>
    <property type="match status" value="1"/>
</dbReference>
<dbReference type="SMART" id="SM00516">
    <property type="entry name" value="SEC14"/>
    <property type="match status" value="1"/>
</dbReference>
<dbReference type="PANTHER" id="PTHR10174:SF212">
    <property type="entry name" value="MIP26555P1"/>
    <property type="match status" value="1"/>
</dbReference>
<dbReference type="GO" id="GO:0016020">
    <property type="term" value="C:membrane"/>
    <property type="evidence" value="ECO:0007669"/>
    <property type="project" value="TreeGrafter"/>
</dbReference>
<organism evidence="2 3">
    <name type="scientific">Photinus pyralis</name>
    <name type="common">Common eastern firefly</name>
    <name type="synonym">Lampyris pyralis</name>
    <dbReference type="NCBI Taxonomy" id="7054"/>
    <lineage>
        <taxon>Eukaryota</taxon>
        <taxon>Metazoa</taxon>
        <taxon>Ecdysozoa</taxon>
        <taxon>Arthropoda</taxon>
        <taxon>Hexapoda</taxon>
        <taxon>Insecta</taxon>
        <taxon>Pterygota</taxon>
        <taxon>Neoptera</taxon>
        <taxon>Endopterygota</taxon>
        <taxon>Coleoptera</taxon>
        <taxon>Polyphaga</taxon>
        <taxon>Elateriformia</taxon>
        <taxon>Elateroidea</taxon>
        <taxon>Lampyridae</taxon>
        <taxon>Lampyrinae</taxon>
        <taxon>Photinus</taxon>
    </lineage>
</organism>
<proteinExistence type="predicted"/>
<comment type="caution">
    <text evidence="2">The sequence shown here is derived from an EMBL/GenBank/DDBJ whole genome shotgun (WGS) entry which is preliminary data.</text>
</comment>
<dbReference type="PROSITE" id="PS50191">
    <property type="entry name" value="CRAL_TRIO"/>
    <property type="match status" value="1"/>
</dbReference>
<dbReference type="Pfam" id="PF00650">
    <property type="entry name" value="CRAL_TRIO"/>
    <property type="match status" value="1"/>
</dbReference>
<dbReference type="InterPro" id="IPR001251">
    <property type="entry name" value="CRAL-TRIO_dom"/>
</dbReference>
<evidence type="ECO:0000259" key="1">
    <source>
        <dbReference type="PROSITE" id="PS50191"/>
    </source>
</evidence>
<dbReference type="Gene3D" id="3.40.525.10">
    <property type="entry name" value="CRAL-TRIO lipid binding domain"/>
    <property type="match status" value="1"/>
</dbReference>
<accession>A0A5N4AIH0</accession>
<sequence>MNKVLQRDKYYNIGPNTWCGSCEMESPFDVEQGPLSEENKAFAAIELRETPEVVKEAIAELRELLKNDPTIYFPDDEEFLTIFLRPCKFYAKSALALMKRIADFKEQYKHQLTDLMPSDEREAFTKYSVCNILKDRDHKGRRVLVVNVGGSWDPSKVTADQLFRIFYLIHEAALLEPETQVRGAVVMMDFDGLGHRQALAFNPAFSMKLLGFIQDAMPLRLKEVHIVKQPFIFNIIWTIFKPFIKEKLKSRLFFHGSKMSSLHKHMAPSHLPKNYGGELPEINYTGADWYPVIEKHIDHVKKMNSCGLVRK</sequence>
<dbReference type="InParanoid" id="A0A5N4AIH0"/>